<reference evidence="2 3" key="1">
    <citation type="submission" date="2016-09" db="EMBL/GenBank/DDBJ databases">
        <title>genome sequence of Mycobacterium sp. 739 SCH.</title>
        <authorList>
            <person name="Greninger A.L."/>
            <person name="Qin X."/>
            <person name="Jerome K."/>
            <person name="Vora S."/>
            <person name="Quinn K."/>
        </authorList>
    </citation>
    <scope>NUCLEOTIDE SEQUENCE [LARGE SCALE GENOMIC DNA]</scope>
    <source>
        <strain evidence="2 3">SCH</strain>
    </source>
</reference>
<proteinExistence type="predicted"/>
<keyword evidence="1" id="KW-0812">Transmembrane</keyword>
<comment type="caution">
    <text evidence="2">The sequence shown here is derived from an EMBL/GenBank/DDBJ whole genome shotgun (WGS) entry which is preliminary data.</text>
</comment>
<gene>
    <name evidence="2" type="ORF">BEL07_06915</name>
</gene>
<feature type="transmembrane region" description="Helical" evidence="1">
    <location>
        <begin position="12"/>
        <end position="32"/>
    </location>
</feature>
<protein>
    <submittedName>
        <fullName evidence="2">Uncharacterized protein</fullName>
    </submittedName>
</protein>
<dbReference type="Proteomes" id="UP000178953">
    <property type="component" value="Unassembled WGS sequence"/>
</dbReference>
<keyword evidence="1" id="KW-0472">Membrane</keyword>
<keyword evidence="1" id="KW-1133">Transmembrane helix</keyword>
<dbReference type="EMBL" id="MCHX01000012">
    <property type="protein sequence ID" value="OFJ54475.1"/>
    <property type="molecule type" value="Genomic_DNA"/>
</dbReference>
<keyword evidence="3" id="KW-1185">Reference proteome</keyword>
<evidence type="ECO:0000313" key="3">
    <source>
        <dbReference type="Proteomes" id="UP000178953"/>
    </source>
</evidence>
<sequence>MKTENVIRIVQTIVFTGVSAFAISVVVGGHWWEDPLPPPPPPPTTNVDQVASQVVVLAREQIATNDRTKDFGITVDDELQLINVDLNQYRGLLTATTRRGTQKFVQVDVVADPSGAMFYNMDGISLSNLVDAASAEEPNY</sequence>
<accession>A0A1E8Q7N9</accession>
<evidence type="ECO:0000256" key="1">
    <source>
        <dbReference type="SAM" id="Phobius"/>
    </source>
</evidence>
<dbReference type="AlphaFoldDB" id="A0A1E8Q7N9"/>
<evidence type="ECO:0000313" key="2">
    <source>
        <dbReference type="EMBL" id="OFJ54475.1"/>
    </source>
</evidence>
<organism evidence="2 3">
    <name type="scientific">Mycolicibacterium grossiae</name>
    <dbReference type="NCBI Taxonomy" id="1552759"/>
    <lineage>
        <taxon>Bacteria</taxon>
        <taxon>Bacillati</taxon>
        <taxon>Actinomycetota</taxon>
        <taxon>Actinomycetes</taxon>
        <taxon>Mycobacteriales</taxon>
        <taxon>Mycobacteriaceae</taxon>
        <taxon>Mycolicibacterium</taxon>
    </lineage>
</organism>
<name>A0A1E8Q7N9_9MYCO</name>